<feature type="compositionally biased region" description="Polar residues" evidence="4">
    <location>
        <begin position="224"/>
        <end position="236"/>
    </location>
</feature>
<dbReference type="GO" id="GO:0045087">
    <property type="term" value="P:innate immune response"/>
    <property type="evidence" value="ECO:0007669"/>
    <property type="project" value="TreeGrafter"/>
</dbReference>
<keyword evidence="2" id="KW-1015">Disulfide bond</keyword>
<dbReference type="FunFam" id="2.10.90.10:FF:000056">
    <property type="entry name" value="Protein spaetzle"/>
    <property type="match status" value="1"/>
</dbReference>
<evidence type="ECO:0000256" key="4">
    <source>
        <dbReference type="SAM" id="MobiDB-lite"/>
    </source>
</evidence>
<dbReference type="VEuPathDB" id="VectorBase:SCAU006182"/>
<evidence type="ECO:0000256" key="1">
    <source>
        <dbReference type="ARBA" id="ARBA00022729"/>
    </source>
</evidence>
<feature type="compositionally biased region" description="Basic and acidic residues" evidence="4">
    <location>
        <begin position="196"/>
        <end position="207"/>
    </location>
</feature>
<dbReference type="GO" id="GO:0008083">
    <property type="term" value="F:growth factor activity"/>
    <property type="evidence" value="ECO:0007669"/>
    <property type="project" value="TreeGrafter"/>
</dbReference>
<accession>A0A1I8PA91</accession>
<dbReference type="GO" id="GO:0005121">
    <property type="term" value="F:Toll binding"/>
    <property type="evidence" value="ECO:0007669"/>
    <property type="project" value="TreeGrafter"/>
</dbReference>
<organism evidence="7 8">
    <name type="scientific">Stomoxys calcitrans</name>
    <name type="common">Stable fly</name>
    <name type="synonym">Conops calcitrans</name>
    <dbReference type="NCBI Taxonomy" id="35570"/>
    <lineage>
        <taxon>Eukaryota</taxon>
        <taxon>Metazoa</taxon>
        <taxon>Ecdysozoa</taxon>
        <taxon>Arthropoda</taxon>
        <taxon>Hexapoda</taxon>
        <taxon>Insecta</taxon>
        <taxon>Pterygota</taxon>
        <taxon>Neoptera</taxon>
        <taxon>Endopterygota</taxon>
        <taxon>Diptera</taxon>
        <taxon>Brachycera</taxon>
        <taxon>Muscomorpha</taxon>
        <taxon>Muscoidea</taxon>
        <taxon>Muscidae</taxon>
        <taxon>Stomoxys</taxon>
    </lineage>
</organism>
<keyword evidence="3" id="KW-0325">Glycoprotein</keyword>
<dbReference type="AlphaFoldDB" id="A0A1I8PA91"/>
<proteinExistence type="predicted"/>
<evidence type="ECO:0000256" key="2">
    <source>
        <dbReference type="ARBA" id="ARBA00023157"/>
    </source>
</evidence>
<dbReference type="PANTHER" id="PTHR23199">
    <property type="entry name" value="NEUROTROPHIN 1-RELATED"/>
    <property type="match status" value="1"/>
</dbReference>
<feature type="domain" description="Spaetzle" evidence="6">
    <location>
        <begin position="318"/>
        <end position="411"/>
    </location>
</feature>
<dbReference type="Proteomes" id="UP000095300">
    <property type="component" value="Unassembled WGS sequence"/>
</dbReference>
<protein>
    <recommendedName>
        <fullName evidence="6">Spaetzle domain-containing protein</fullName>
    </recommendedName>
</protein>
<dbReference type="InterPro" id="IPR029034">
    <property type="entry name" value="Cystine-knot_cytokine"/>
</dbReference>
<evidence type="ECO:0000256" key="3">
    <source>
        <dbReference type="ARBA" id="ARBA00023180"/>
    </source>
</evidence>
<dbReference type="GO" id="GO:0005615">
    <property type="term" value="C:extracellular space"/>
    <property type="evidence" value="ECO:0007669"/>
    <property type="project" value="UniProtKB-ARBA"/>
</dbReference>
<dbReference type="Gene3D" id="2.10.90.10">
    <property type="entry name" value="Cystine-knot cytokines"/>
    <property type="match status" value="1"/>
</dbReference>
<evidence type="ECO:0000313" key="7">
    <source>
        <dbReference type="EnsemblMetazoa" id="SCAU006182-PA"/>
    </source>
</evidence>
<keyword evidence="1 5" id="KW-0732">Signal</keyword>
<dbReference type="PANTHER" id="PTHR23199:SF12">
    <property type="entry name" value="NEUROTROPHIN 1-RELATED"/>
    <property type="match status" value="1"/>
</dbReference>
<feature type="region of interest" description="Disordered" evidence="4">
    <location>
        <begin position="102"/>
        <end position="121"/>
    </location>
</feature>
<dbReference type="Pfam" id="PF16077">
    <property type="entry name" value="Spaetzle"/>
    <property type="match status" value="1"/>
</dbReference>
<feature type="region of interest" description="Disordered" evidence="4">
    <location>
        <begin position="196"/>
        <end position="251"/>
    </location>
</feature>
<evidence type="ECO:0000259" key="6">
    <source>
        <dbReference type="Pfam" id="PF16077"/>
    </source>
</evidence>
<evidence type="ECO:0000313" key="8">
    <source>
        <dbReference type="Proteomes" id="UP000095300"/>
    </source>
</evidence>
<keyword evidence="8" id="KW-1185">Reference proteome</keyword>
<dbReference type="EnsemblMetazoa" id="SCAU006182-RA">
    <property type="protein sequence ID" value="SCAU006182-PA"/>
    <property type="gene ID" value="SCAU006182"/>
</dbReference>
<dbReference type="SUPFAM" id="SSF57501">
    <property type="entry name" value="Cystine-knot cytokines"/>
    <property type="match status" value="1"/>
</dbReference>
<dbReference type="InterPro" id="IPR032104">
    <property type="entry name" value="Spaetzle"/>
</dbReference>
<dbReference type="GO" id="GO:0021556">
    <property type="term" value="P:central nervous system formation"/>
    <property type="evidence" value="ECO:0007669"/>
    <property type="project" value="TreeGrafter"/>
</dbReference>
<dbReference type="STRING" id="35570.A0A1I8PA91"/>
<name>A0A1I8PA91_STOCA</name>
<dbReference type="InterPro" id="IPR052444">
    <property type="entry name" value="Spz/Toll_ligand-like"/>
</dbReference>
<sequence length="444" mass="50205">MAQFSTHLPVLLLLFAVFNPIVCPSSRINSDRRDRAPSIDTSDLGQQYLGDTLGRAASRTRLSQFHIPSSLASTSIHLQNIHQTEEIDRKNGRVVHTQISVPPTVPYTSSHSQKNPQDDDINKKIDRIFDTDFGPGLHLFNNTEPKAPTLHSYDNDYTHFDQPTSVSSTTEANFFKVQRSPTGKLDVVYRKDFVPLKSDNSSHDNGDGQRTGESSKGPTKENESLGNPNNKQSPTFFPTEEPGKDDANFTVNSDDCVEKDGEHGEKSFCTNLRNYPERTYLEKVIKKKFSNLEIFFGEDLVIPQNISQRMNSEPHEEYLCKTRTRVIYPQAGLNKDYNWLIIVNIPNYKQGIRIEECINEGSTCGESNGLQVPNRYTATCKQSYIYRSLVAFTNETVIRDQFKMPSCCKCVLRSGRSLVAFTNETVIRDQFKMPSCCKCVLRSG</sequence>
<feature type="signal peptide" evidence="5">
    <location>
        <begin position="1"/>
        <end position="24"/>
    </location>
</feature>
<feature type="compositionally biased region" description="Polar residues" evidence="4">
    <location>
        <begin position="102"/>
        <end position="115"/>
    </location>
</feature>
<evidence type="ECO:0000256" key="5">
    <source>
        <dbReference type="SAM" id="SignalP"/>
    </source>
</evidence>
<reference evidence="7" key="1">
    <citation type="submission" date="2020-05" db="UniProtKB">
        <authorList>
            <consortium name="EnsemblMetazoa"/>
        </authorList>
    </citation>
    <scope>IDENTIFICATION</scope>
    <source>
        <strain evidence="7">USDA</strain>
    </source>
</reference>
<feature type="chain" id="PRO_5009326283" description="Spaetzle domain-containing protein" evidence="5">
    <location>
        <begin position="25"/>
        <end position="444"/>
    </location>
</feature>